<keyword evidence="2" id="KW-1185">Reference proteome</keyword>
<evidence type="ECO:0000313" key="2">
    <source>
        <dbReference type="Proteomes" id="UP000294933"/>
    </source>
</evidence>
<dbReference type="EMBL" id="ML170158">
    <property type="protein sequence ID" value="TDL27821.1"/>
    <property type="molecule type" value="Genomic_DNA"/>
</dbReference>
<dbReference type="VEuPathDB" id="FungiDB:BD410DRAFT_331643"/>
<proteinExistence type="predicted"/>
<sequence length="83" mass="8629">MSVGNHAGGSGSSRNSCPCCLHAPSKVSTVKSGEDGCHSWRNPVLMTSARSGAQYAIRTHGARQAGAYCHVSCTALCLSRVHI</sequence>
<dbReference type="Proteomes" id="UP000294933">
    <property type="component" value="Unassembled WGS sequence"/>
</dbReference>
<evidence type="ECO:0000313" key="1">
    <source>
        <dbReference type="EMBL" id="TDL27821.1"/>
    </source>
</evidence>
<reference evidence="1 2" key="1">
    <citation type="submission" date="2018-06" db="EMBL/GenBank/DDBJ databases">
        <title>A transcriptomic atlas of mushroom development highlights an independent origin of complex multicellularity.</title>
        <authorList>
            <consortium name="DOE Joint Genome Institute"/>
            <person name="Krizsan K."/>
            <person name="Almasi E."/>
            <person name="Merenyi Z."/>
            <person name="Sahu N."/>
            <person name="Viragh M."/>
            <person name="Koszo T."/>
            <person name="Mondo S."/>
            <person name="Kiss B."/>
            <person name="Balint B."/>
            <person name="Kues U."/>
            <person name="Barry K."/>
            <person name="Hegedus J.C."/>
            <person name="Henrissat B."/>
            <person name="Johnson J."/>
            <person name="Lipzen A."/>
            <person name="Ohm R."/>
            <person name="Nagy I."/>
            <person name="Pangilinan J."/>
            <person name="Yan J."/>
            <person name="Xiong Y."/>
            <person name="Grigoriev I.V."/>
            <person name="Hibbett D.S."/>
            <person name="Nagy L.G."/>
        </authorList>
    </citation>
    <scope>NUCLEOTIDE SEQUENCE [LARGE SCALE GENOMIC DNA]</scope>
    <source>
        <strain evidence="1 2">SZMC22713</strain>
    </source>
</reference>
<accession>A0A4Y7QKT4</accession>
<gene>
    <name evidence="1" type="ORF">BD410DRAFT_331643</name>
</gene>
<protein>
    <submittedName>
        <fullName evidence="1">Uncharacterized protein</fullName>
    </submittedName>
</protein>
<dbReference type="AlphaFoldDB" id="A0A4Y7QKT4"/>
<organism evidence="1 2">
    <name type="scientific">Rickenella mellea</name>
    <dbReference type="NCBI Taxonomy" id="50990"/>
    <lineage>
        <taxon>Eukaryota</taxon>
        <taxon>Fungi</taxon>
        <taxon>Dikarya</taxon>
        <taxon>Basidiomycota</taxon>
        <taxon>Agaricomycotina</taxon>
        <taxon>Agaricomycetes</taxon>
        <taxon>Hymenochaetales</taxon>
        <taxon>Rickenellaceae</taxon>
        <taxon>Rickenella</taxon>
    </lineage>
</organism>
<name>A0A4Y7QKT4_9AGAM</name>